<keyword evidence="6" id="KW-0812">Transmembrane</keyword>
<evidence type="ECO:0000256" key="6">
    <source>
        <dbReference type="ARBA" id="ARBA00022692"/>
    </source>
</evidence>
<accession>A0A437R3C5</accession>
<dbReference type="OrthoDB" id="9181871at2"/>
<reference evidence="12 13" key="1">
    <citation type="submission" date="2019-01" db="EMBL/GenBank/DDBJ databases">
        <authorList>
            <person name="Chen W.-M."/>
        </authorList>
    </citation>
    <scope>NUCLEOTIDE SEQUENCE [LARGE SCALE GENOMIC DNA]</scope>
    <source>
        <strain evidence="12 13">KYPC3</strain>
    </source>
</reference>
<sequence>MKYSINQGIALLQVLLLSAILMVMLLAIHASAQRHVKLAELAIARAEATAMLNSVEAETLFALLTHHRRRYIDGAMELPKRWSFDNAEFLFGEARVQIEDTSGLQSLLSPAGLLPMLQGITNDDVLARSLVAAIDDWQDSDDETRFGGAEQADYTTSVIVRNSTIQDVSELRVIKGFTPDLIEKISPYITLFPKKYQNLYAMPEQMLRYYIDPVQLKQVLAERDKGTLTPDRFSQLTGIEQDEFVGFTTSKGLQLRFTVDRNGVKLSRQFSVNLEPTAEQPLQFWDYYKNSYADLSVSP</sequence>
<comment type="subcellular location">
    <subcellularLocation>
        <location evidence="1 10">Cell inner membrane</location>
    </subcellularLocation>
</comment>
<protein>
    <recommendedName>
        <fullName evidence="10">Type II secretion system protein K</fullName>
    </recommendedName>
</protein>
<dbReference type="EMBL" id="SACS01000002">
    <property type="protein sequence ID" value="RVU41278.1"/>
    <property type="molecule type" value="Genomic_DNA"/>
</dbReference>
<keyword evidence="5 10" id="KW-0997">Cell inner membrane</keyword>
<dbReference type="GO" id="GO:0005886">
    <property type="term" value="C:plasma membrane"/>
    <property type="evidence" value="ECO:0007669"/>
    <property type="project" value="UniProtKB-SubCell"/>
</dbReference>
<evidence type="ECO:0000313" key="12">
    <source>
        <dbReference type="EMBL" id="RVU41278.1"/>
    </source>
</evidence>
<evidence type="ECO:0000256" key="4">
    <source>
        <dbReference type="ARBA" id="ARBA00022475"/>
    </source>
</evidence>
<dbReference type="InterPro" id="IPR005628">
    <property type="entry name" value="GspK"/>
</dbReference>
<dbReference type="SUPFAM" id="SSF158544">
    <property type="entry name" value="GspK insert domain-like"/>
    <property type="match status" value="1"/>
</dbReference>
<dbReference type="PANTHER" id="PTHR38831:SF1">
    <property type="entry name" value="TYPE II SECRETION SYSTEM PROTEIN K-RELATED"/>
    <property type="match status" value="1"/>
</dbReference>
<dbReference type="RefSeq" id="WP_127697660.1">
    <property type="nucleotide sequence ID" value="NZ_SACS01000002.1"/>
</dbReference>
<dbReference type="Gene3D" id="1.10.40.60">
    <property type="entry name" value="EpsJ-like"/>
    <property type="match status" value="1"/>
</dbReference>
<evidence type="ECO:0000256" key="2">
    <source>
        <dbReference type="ARBA" id="ARBA00007246"/>
    </source>
</evidence>
<evidence type="ECO:0000256" key="8">
    <source>
        <dbReference type="ARBA" id="ARBA00022989"/>
    </source>
</evidence>
<evidence type="ECO:0000256" key="5">
    <source>
        <dbReference type="ARBA" id="ARBA00022519"/>
    </source>
</evidence>
<evidence type="ECO:0000259" key="11">
    <source>
        <dbReference type="Pfam" id="PF21687"/>
    </source>
</evidence>
<keyword evidence="8" id="KW-1133">Transmembrane helix</keyword>
<dbReference type="InterPro" id="IPR049031">
    <property type="entry name" value="T2SSK_SAM-like_1st"/>
</dbReference>
<evidence type="ECO:0000256" key="10">
    <source>
        <dbReference type="PIRNR" id="PIRNR002786"/>
    </source>
</evidence>
<dbReference type="PIRSF" id="PIRSF002786">
    <property type="entry name" value="XcpX"/>
    <property type="match status" value="1"/>
</dbReference>
<dbReference type="Pfam" id="PF21687">
    <property type="entry name" value="T2SSK_1st"/>
    <property type="match status" value="1"/>
</dbReference>
<keyword evidence="7" id="KW-0653">Protein transport</keyword>
<keyword evidence="9 10" id="KW-0472">Membrane</keyword>
<organism evidence="12 13">
    <name type="scientific">Rheinheimera riviphila</name>
    <dbReference type="NCBI Taxonomy" id="1834037"/>
    <lineage>
        <taxon>Bacteria</taxon>
        <taxon>Pseudomonadati</taxon>
        <taxon>Pseudomonadota</taxon>
        <taxon>Gammaproteobacteria</taxon>
        <taxon>Chromatiales</taxon>
        <taxon>Chromatiaceae</taxon>
        <taxon>Rheinheimera</taxon>
    </lineage>
</organism>
<dbReference type="PANTHER" id="PTHR38831">
    <property type="entry name" value="TYPE II SECRETION SYSTEM PROTEIN K"/>
    <property type="match status" value="1"/>
</dbReference>
<dbReference type="InterPro" id="IPR038072">
    <property type="entry name" value="GspK_central_sf"/>
</dbReference>
<keyword evidence="4 10" id="KW-1003">Cell membrane</keyword>
<keyword evidence="3 10" id="KW-0813">Transport</keyword>
<dbReference type="AlphaFoldDB" id="A0A437R3C5"/>
<evidence type="ECO:0000256" key="3">
    <source>
        <dbReference type="ARBA" id="ARBA00022448"/>
    </source>
</evidence>
<evidence type="ECO:0000256" key="9">
    <source>
        <dbReference type="ARBA" id="ARBA00023136"/>
    </source>
</evidence>
<keyword evidence="13" id="KW-1185">Reference proteome</keyword>
<comment type="similarity">
    <text evidence="2 10">Belongs to the GSP K family.</text>
</comment>
<name>A0A437R3C5_9GAMM</name>
<gene>
    <name evidence="12" type="ORF">EOE67_03500</name>
</gene>
<proteinExistence type="inferred from homology"/>
<dbReference type="Proteomes" id="UP000283077">
    <property type="component" value="Unassembled WGS sequence"/>
</dbReference>
<feature type="domain" description="T2SS protein K first SAM-like" evidence="11">
    <location>
        <begin position="116"/>
        <end position="194"/>
    </location>
</feature>
<evidence type="ECO:0000256" key="7">
    <source>
        <dbReference type="ARBA" id="ARBA00022927"/>
    </source>
</evidence>
<evidence type="ECO:0000256" key="1">
    <source>
        <dbReference type="ARBA" id="ARBA00004533"/>
    </source>
</evidence>
<comment type="caution">
    <text evidence="12">The sequence shown here is derived from an EMBL/GenBank/DDBJ whole genome shotgun (WGS) entry which is preliminary data.</text>
</comment>
<dbReference type="GO" id="GO:0009306">
    <property type="term" value="P:protein secretion"/>
    <property type="evidence" value="ECO:0007669"/>
    <property type="project" value="InterPro"/>
</dbReference>
<evidence type="ECO:0000313" key="13">
    <source>
        <dbReference type="Proteomes" id="UP000283077"/>
    </source>
</evidence>